<protein>
    <submittedName>
        <fullName evidence="1">Uncharacterized protein</fullName>
    </submittedName>
</protein>
<dbReference type="EMBL" id="QYUN01000002">
    <property type="protein sequence ID" value="RJG06861.1"/>
    <property type="molecule type" value="Genomic_DNA"/>
</dbReference>
<evidence type="ECO:0000313" key="1">
    <source>
        <dbReference type="EMBL" id="RJG06861.1"/>
    </source>
</evidence>
<keyword evidence="2" id="KW-1185">Reference proteome</keyword>
<dbReference type="Proteomes" id="UP000285190">
    <property type="component" value="Unassembled WGS sequence"/>
</dbReference>
<name>A0A418X399_9BURK</name>
<sequence length="80" mass="9147">MMVLAMAALLAACTTPEQRAQYMAKEADYMMQVYGPACDKLGYARDTDRWRDCILRLSTRDDLVRSGGYIGYGYPIYRAY</sequence>
<dbReference type="AlphaFoldDB" id="A0A418X399"/>
<evidence type="ECO:0000313" key="2">
    <source>
        <dbReference type="Proteomes" id="UP000285190"/>
    </source>
</evidence>
<accession>A0A418X399</accession>
<gene>
    <name evidence="1" type="ORF">D3870_13395</name>
</gene>
<organism evidence="1 2">
    <name type="scientific">Noviherbaspirillum cavernae</name>
    <dbReference type="NCBI Taxonomy" id="2320862"/>
    <lineage>
        <taxon>Bacteria</taxon>
        <taxon>Pseudomonadati</taxon>
        <taxon>Pseudomonadota</taxon>
        <taxon>Betaproteobacteria</taxon>
        <taxon>Burkholderiales</taxon>
        <taxon>Oxalobacteraceae</taxon>
        <taxon>Noviherbaspirillum</taxon>
    </lineage>
</organism>
<reference evidence="1 2" key="1">
    <citation type="submission" date="2018-09" db="EMBL/GenBank/DDBJ databases">
        <authorList>
            <person name="Zhu H."/>
        </authorList>
    </citation>
    <scope>NUCLEOTIDE SEQUENCE [LARGE SCALE GENOMIC DNA]</scope>
    <source>
        <strain evidence="1 2">K2R10-39</strain>
    </source>
</reference>
<proteinExistence type="predicted"/>
<comment type="caution">
    <text evidence="1">The sequence shown here is derived from an EMBL/GenBank/DDBJ whole genome shotgun (WGS) entry which is preliminary data.</text>
</comment>